<protein>
    <recommendedName>
        <fullName evidence="2">PEHE domain-containing protein</fullName>
    </recommendedName>
</protein>
<keyword evidence="4" id="KW-1185">Reference proteome</keyword>
<feature type="region of interest" description="Disordered" evidence="1">
    <location>
        <begin position="1033"/>
        <end position="1093"/>
    </location>
</feature>
<dbReference type="GO" id="GO:0044545">
    <property type="term" value="C:NSL complex"/>
    <property type="evidence" value="ECO:0007669"/>
    <property type="project" value="TreeGrafter"/>
</dbReference>
<dbReference type="Proteomes" id="UP000828390">
    <property type="component" value="Unassembled WGS sequence"/>
</dbReference>
<dbReference type="OrthoDB" id="6022640at2759"/>
<gene>
    <name evidence="3" type="ORF">DPMN_076519</name>
</gene>
<proteinExistence type="predicted"/>
<name>A0A9D3YLM9_DREPO</name>
<dbReference type="PROSITE" id="PS52052">
    <property type="entry name" value="PEHE"/>
    <property type="match status" value="1"/>
</dbReference>
<sequence>MAPALTETTGQSCIQLPGSTPTAISDSLINNINHNITDTNGFYQYSKKIDISLVRSSSPSFTSETKTPHGVLAPLLKQQTYINGKVNKGLQDNWLQSIPDIVRQFEKKADKIYPSFVLKKMNQPSNENGPNGTGKRFLKQTSLIEEKALNGHAAKNCEDRNVTKRLNHVNGKNYIGPNGETSLVNLQHKSANMCQITDSGSGKPAFAAASSSQQRGNNLALKGSGVKIFIESNLKVQETEQTDPTPADLVKDASRKQHMLERKSQFLIRRLRRLQGRQLDNQVSSQLKSFVHFQHQNLQVVATKAIRPWSEGVSNSFFNSNDVKNLSTSNLVTLVRKLQASQPKPLHDIAKKNNRKGVLVMEKSVSSESERKSGQLRMNVRHWNDAVDEEATESSSGGESCEEWEDCPVMSDKKAPIPLYKRSEWKWAVDRAAIVARWTWLQAQVSDLEYRIRQQSEIYKTIRSSKGVVTLCDVPQTPFLPSGDMGFIRNSDMSPANIASLMINVNKQASKLSQSLGPCLSPATPQQDSLSARLGKDAAKSLNGYVESSHRPQTIISASVTFSGDSSTSSPDLNSAALEASCVAARCRPVRFDRKRKLLRTTGLHHFNHKAARLSSVNCQCYPPVMPCPMCGGRYNNMQKLDAESMPITEKVSLLDPSYHPVLSFPQEIGLPLHFEALLKSGEWQSTKAQPKLTLRSIAAEKRRQKQLNAQMKDQVRKNRKKYNKTAAAVLLSSAKLRSKYEGKSPSKMAKKITGESLLRRTEIKKRKAQMAAASLRKTSYVHGDTDMESVGSLGQAMSPSPQNKDGSLSFSASSSSLKDMKEARKKRFENAYDINNIVIPYSMAASTRVEKLQYKEIQTPKWREVDGLEETDLETSEAEDVTDEAFTVRHDVPEAEERKRFRNFITYPPVRRSRTSRESESNNTENFAVDCPLGESFSSMDLQAAGFSFSGLKEDGRRRSGSTSRRGSFMEEFGVGLGGQEYLFDSWRSEPFPERIFPLDETMYEEMKQEQLTASRTKNKYRRRRTMKLQDDPAMEFVSPEVEATEDLPYVDVASPGYSGSTDSNMEDFNDPEWNEGQGERRSSLSTKHSKR</sequence>
<dbReference type="AlphaFoldDB" id="A0A9D3YLM9"/>
<dbReference type="InterPro" id="IPR026180">
    <property type="entry name" value="NSL1"/>
</dbReference>
<dbReference type="PANTHER" id="PTHR22443:SF18">
    <property type="entry name" value="NON-SPECIFIC LETHAL 1, ISOFORM M"/>
    <property type="match status" value="1"/>
</dbReference>
<dbReference type="PANTHER" id="PTHR22443">
    <property type="entry name" value="NON-SPECIFIC LETHAL 1, ISOFORM M"/>
    <property type="match status" value="1"/>
</dbReference>
<feature type="compositionally biased region" description="Polar residues" evidence="1">
    <location>
        <begin position="796"/>
        <end position="807"/>
    </location>
</feature>
<dbReference type="Pfam" id="PF15275">
    <property type="entry name" value="PEHE"/>
    <property type="match status" value="1"/>
</dbReference>
<organism evidence="3 4">
    <name type="scientific">Dreissena polymorpha</name>
    <name type="common">Zebra mussel</name>
    <name type="synonym">Mytilus polymorpha</name>
    <dbReference type="NCBI Taxonomy" id="45954"/>
    <lineage>
        <taxon>Eukaryota</taxon>
        <taxon>Metazoa</taxon>
        <taxon>Spiralia</taxon>
        <taxon>Lophotrochozoa</taxon>
        <taxon>Mollusca</taxon>
        <taxon>Bivalvia</taxon>
        <taxon>Autobranchia</taxon>
        <taxon>Heteroconchia</taxon>
        <taxon>Euheterodonta</taxon>
        <taxon>Imparidentia</taxon>
        <taxon>Neoheterodontei</taxon>
        <taxon>Myida</taxon>
        <taxon>Dreissenoidea</taxon>
        <taxon>Dreissenidae</taxon>
        <taxon>Dreissena</taxon>
    </lineage>
</organism>
<feature type="compositionally biased region" description="Acidic residues" evidence="1">
    <location>
        <begin position="1066"/>
        <end position="1075"/>
    </location>
</feature>
<reference evidence="3" key="2">
    <citation type="submission" date="2020-11" db="EMBL/GenBank/DDBJ databases">
        <authorList>
            <person name="McCartney M.A."/>
            <person name="Auch B."/>
            <person name="Kono T."/>
            <person name="Mallez S."/>
            <person name="Becker A."/>
            <person name="Gohl D.M."/>
            <person name="Silverstein K.A.T."/>
            <person name="Koren S."/>
            <person name="Bechman K.B."/>
            <person name="Herman A."/>
            <person name="Abrahante J.E."/>
            <person name="Garbe J."/>
        </authorList>
    </citation>
    <scope>NUCLEOTIDE SEQUENCE</scope>
    <source>
        <strain evidence="3">Duluth1</strain>
        <tissue evidence="3">Whole animal</tissue>
    </source>
</reference>
<dbReference type="InterPro" id="IPR029332">
    <property type="entry name" value="PEHE_dom"/>
</dbReference>
<dbReference type="Gene3D" id="6.10.250.3170">
    <property type="match status" value="1"/>
</dbReference>
<dbReference type="GO" id="GO:0035035">
    <property type="term" value="F:histone acetyltransferase binding"/>
    <property type="evidence" value="ECO:0007669"/>
    <property type="project" value="TreeGrafter"/>
</dbReference>
<evidence type="ECO:0000259" key="2">
    <source>
        <dbReference type="PROSITE" id="PS52052"/>
    </source>
</evidence>
<evidence type="ECO:0000256" key="1">
    <source>
        <dbReference type="SAM" id="MobiDB-lite"/>
    </source>
</evidence>
<dbReference type="SMART" id="SM01300">
    <property type="entry name" value="PEHE"/>
    <property type="match status" value="1"/>
</dbReference>
<reference evidence="3" key="1">
    <citation type="journal article" date="2019" name="bioRxiv">
        <title>The Genome of the Zebra Mussel, Dreissena polymorpha: A Resource for Invasive Species Research.</title>
        <authorList>
            <person name="McCartney M.A."/>
            <person name="Auch B."/>
            <person name="Kono T."/>
            <person name="Mallez S."/>
            <person name="Zhang Y."/>
            <person name="Obille A."/>
            <person name="Becker A."/>
            <person name="Abrahante J.E."/>
            <person name="Garbe J."/>
            <person name="Badalamenti J.P."/>
            <person name="Herman A."/>
            <person name="Mangelson H."/>
            <person name="Liachko I."/>
            <person name="Sullivan S."/>
            <person name="Sone E.D."/>
            <person name="Koren S."/>
            <person name="Silverstein K.A.T."/>
            <person name="Beckman K.B."/>
            <person name="Gohl D.M."/>
        </authorList>
    </citation>
    <scope>NUCLEOTIDE SEQUENCE</scope>
    <source>
        <strain evidence="3">Duluth1</strain>
        <tissue evidence="3">Whole animal</tissue>
    </source>
</reference>
<accession>A0A9D3YLM9</accession>
<dbReference type="EMBL" id="JAIWYP010000015">
    <property type="protein sequence ID" value="KAH3701530.1"/>
    <property type="molecule type" value="Genomic_DNA"/>
</dbReference>
<comment type="caution">
    <text evidence="3">The sequence shown here is derived from an EMBL/GenBank/DDBJ whole genome shotgun (WGS) entry which is preliminary data.</text>
</comment>
<feature type="domain" description="PEHE" evidence="2">
    <location>
        <begin position="857"/>
        <end position="988"/>
    </location>
</feature>
<evidence type="ECO:0000313" key="4">
    <source>
        <dbReference type="Proteomes" id="UP000828390"/>
    </source>
</evidence>
<evidence type="ECO:0000313" key="3">
    <source>
        <dbReference type="EMBL" id="KAH3701530.1"/>
    </source>
</evidence>
<feature type="region of interest" description="Disordered" evidence="1">
    <location>
        <begin position="785"/>
        <end position="814"/>
    </location>
</feature>